<feature type="non-terminal residue" evidence="6">
    <location>
        <position position="1"/>
    </location>
</feature>
<keyword evidence="1" id="KW-0378">Hydrolase</keyword>
<dbReference type="KEGG" id="cpv:cgd1_760"/>
<dbReference type="EMBL" id="AAEE01000006">
    <property type="protein sequence ID" value="EAK88585.1"/>
    <property type="molecule type" value="Genomic_DNA"/>
</dbReference>
<feature type="region of interest" description="Disordered" evidence="3">
    <location>
        <begin position="439"/>
        <end position="460"/>
    </location>
</feature>
<evidence type="ECO:0000313" key="6">
    <source>
        <dbReference type="EMBL" id="EAK88585.1"/>
    </source>
</evidence>
<keyword evidence="2" id="KW-0904">Protein phosphatase</keyword>
<dbReference type="Gene3D" id="3.90.190.10">
    <property type="entry name" value="Protein tyrosine phosphatase superfamily"/>
    <property type="match status" value="1"/>
</dbReference>
<feature type="compositionally biased region" description="Polar residues" evidence="3">
    <location>
        <begin position="439"/>
        <end position="455"/>
    </location>
</feature>
<dbReference type="RefSeq" id="XP_627925.1">
    <property type="nucleotide sequence ID" value="XM_627925.1"/>
</dbReference>
<dbReference type="SMART" id="SM00195">
    <property type="entry name" value="DSPc"/>
    <property type="match status" value="1"/>
</dbReference>
<feature type="domain" description="Tyrosine-protein phosphatase" evidence="4">
    <location>
        <begin position="29"/>
        <end position="174"/>
    </location>
</feature>
<dbReference type="SUPFAM" id="SSF52799">
    <property type="entry name" value="(Phosphotyrosine protein) phosphatases II"/>
    <property type="match status" value="1"/>
</dbReference>
<dbReference type="OrthoDB" id="2017893at2759"/>
<evidence type="ECO:0000259" key="5">
    <source>
        <dbReference type="PROSITE" id="PS50056"/>
    </source>
</evidence>
<evidence type="ECO:0000256" key="1">
    <source>
        <dbReference type="ARBA" id="ARBA00022801"/>
    </source>
</evidence>
<dbReference type="PROSITE" id="PS00383">
    <property type="entry name" value="TYR_PHOSPHATASE_1"/>
    <property type="match status" value="1"/>
</dbReference>
<evidence type="ECO:0000259" key="4">
    <source>
        <dbReference type="PROSITE" id="PS50054"/>
    </source>
</evidence>
<dbReference type="GeneID" id="3371373"/>
<dbReference type="PANTHER" id="PTHR46381">
    <property type="entry name" value="MKPA PROTEIN"/>
    <property type="match status" value="1"/>
</dbReference>
<feature type="region of interest" description="Disordered" evidence="3">
    <location>
        <begin position="394"/>
        <end position="415"/>
    </location>
</feature>
<dbReference type="InterPro" id="IPR016130">
    <property type="entry name" value="Tyr_Pase_AS"/>
</dbReference>
<dbReference type="PROSITE" id="PS50056">
    <property type="entry name" value="TYR_PHOSPHATASE_2"/>
    <property type="match status" value="1"/>
</dbReference>
<dbReference type="InParanoid" id="Q5CSZ2"/>
<name>Q5CSZ2_CRYPI</name>
<reference evidence="6 7" key="1">
    <citation type="journal article" date="2004" name="Science">
        <title>Complete genome sequence of the apicomplexan, Cryptosporidium parvum.</title>
        <authorList>
            <person name="Abrahamsen M.S."/>
            <person name="Templeton T.J."/>
            <person name="Enomoto S."/>
            <person name="Abrahante J.E."/>
            <person name="Zhu G."/>
            <person name="Lancto C.A."/>
            <person name="Deng M."/>
            <person name="Liu C."/>
            <person name="Widmer G."/>
            <person name="Tzipori S."/>
            <person name="Buck G.A."/>
            <person name="Xu P."/>
            <person name="Bankier A.T."/>
            <person name="Dear P.H."/>
            <person name="Konfortov B.A."/>
            <person name="Spriggs H.F."/>
            <person name="Iyer L."/>
            <person name="Anantharaman V."/>
            <person name="Aravind L."/>
            <person name="Kapur V."/>
        </authorList>
    </citation>
    <scope>NUCLEOTIDE SEQUENCE [LARGE SCALE GENOMIC DNA]</scope>
    <source>
        <strain evidence="7">Iowa II</strain>
    </source>
</reference>
<gene>
    <name evidence="6" type="ORF">cgd1_760</name>
</gene>
<dbReference type="PANTHER" id="PTHR46381:SF2">
    <property type="entry name" value="MAP KINASE PHOSPHATASE"/>
    <property type="match status" value="1"/>
</dbReference>
<dbReference type="PROSITE" id="PS50054">
    <property type="entry name" value="TYR_PHOSPHATASE_DUAL"/>
    <property type="match status" value="1"/>
</dbReference>
<protein>
    <submittedName>
        <fullName evidence="6">Dual specificity phosphatase</fullName>
    </submittedName>
</protein>
<accession>Q5CSZ2</accession>
<evidence type="ECO:0000256" key="3">
    <source>
        <dbReference type="SAM" id="MobiDB-lite"/>
    </source>
</evidence>
<keyword evidence="7" id="KW-1185">Reference proteome</keyword>
<proteinExistence type="predicted"/>
<sequence length="792" mass="91282">YNKYSGFLGEKVNMLTNERLNIIKRYRTVCSEIIEGRLYLGGYQVACDWNKLEKNKITHIINVSGDVCKNVFQNKLEYRTYYVLDTPQESIEGVLYDSIEWIDAKFKESNENRIYVHCQEGVSRSSSIVIGYLMWKYNKSFNDASEYVRERRGTSSPNIGFTYQLLLFQKALSLVKFGIPTRDEKEEGGGEKAELPSIDHLGKKHWITSSKIYYISKHGIPVSLIHWKGDGSNKFSLNSNKIYLLRQSLLEEADSIRREKLWIWIGSQVNEGVRESILAVLRFCRQILKIEIGYDSSLELENLEIRADLIIGALADDRNSASECITNILSSTIILEYFHEFSESGEFMQILAPTDLHLCNSYDVIQRSFSSPSIKSISKNAIILDYENDVEDEAEDVGVDNNERNYNQIDRLSSDSQSSSELSSLISLDESLPYFSSFPSSNGSPIPSKNSPDNFKSSDTESIKEMGRINQHHFSLDSRRIIYSRDNLLEKESREIESCPLTFGKVVIPKLNFAFKGGDKSLEDHSQSQESEMKDLKVHSFSTKEDSAPVKKQHSIHFFQEEVFCFNNSSYSKRSSISQENLSMNEDCHSTLDSGRMKVLLFRFPDYFGSESLRFFDSEDLLPTSVCPLIIIGEITSDEQKNKEKEEQKKKQEEQRKDKEKEKDKEQTNLPLSPLEKNPIKNIMVYLWIGSKTTYFNQAKQILSEHFQGNDSHNHADVSSLILSTAENQSLKDYEKTNLNEQINNHHFELDITQLLILLIRNNSKLSIKEISSIYFEFEGEESNSFWNYFYQ</sequence>
<feature type="domain" description="Tyrosine specific protein phosphatases" evidence="5">
    <location>
        <begin position="96"/>
        <end position="152"/>
    </location>
</feature>
<comment type="caution">
    <text evidence="6">The sequence shown here is derived from an EMBL/GenBank/DDBJ whole genome shotgun (WGS) entry which is preliminary data.</text>
</comment>
<dbReference type="STRING" id="353152.Q5CSZ2"/>
<dbReference type="InterPro" id="IPR029021">
    <property type="entry name" value="Prot-tyrosine_phosphatase-like"/>
</dbReference>
<evidence type="ECO:0000256" key="2">
    <source>
        <dbReference type="ARBA" id="ARBA00022912"/>
    </source>
</evidence>
<feature type="compositionally biased region" description="Basic and acidic residues" evidence="3">
    <location>
        <begin position="640"/>
        <end position="667"/>
    </location>
</feature>
<dbReference type="GO" id="GO:0004721">
    <property type="term" value="F:phosphoprotein phosphatase activity"/>
    <property type="evidence" value="ECO:0007669"/>
    <property type="project" value="UniProtKB-KW"/>
</dbReference>
<feature type="region of interest" description="Disordered" evidence="3">
    <location>
        <begin position="640"/>
        <end position="674"/>
    </location>
</feature>
<dbReference type="InterPro" id="IPR020422">
    <property type="entry name" value="TYR_PHOSPHATASE_DUAL_dom"/>
</dbReference>
<organism evidence="6 7">
    <name type="scientific">Cryptosporidium parvum (strain Iowa II)</name>
    <dbReference type="NCBI Taxonomy" id="353152"/>
    <lineage>
        <taxon>Eukaryota</taxon>
        <taxon>Sar</taxon>
        <taxon>Alveolata</taxon>
        <taxon>Apicomplexa</taxon>
        <taxon>Conoidasida</taxon>
        <taxon>Coccidia</taxon>
        <taxon>Eucoccidiorida</taxon>
        <taxon>Eimeriorina</taxon>
        <taxon>Cryptosporidiidae</taxon>
        <taxon>Cryptosporidium</taxon>
    </lineage>
</organism>
<dbReference type="AlphaFoldDB" id="Q5CSZ2"/>
<dbReference type="CDD" id="cd14498">
    <property type="entry name" value="DSP"/>
    <property type="match status" value="1"/>
</dbReference>
<evidence type="ECO:0000313" key="7">
    <source>
        <dbReference type="Proteomes" id="UP000006726"/>
    </source>
</evidence>
<dbReference type="InterPro" id="IPR000387">
    <property type="entry name" value="Tyr_Pase_dom"/>
</dbReference>
<dbReference type="Pfam" id="PF00782">
    <property type="entry name" value="DSPc"/>
    <property type="match status" value="1"/>
</dbReference>
<dbReference type="Proteomes" id="UP000006726">
    <property type="component" value="Chromosome 1"/>
</dbReference>
<dbReference type="InterPro" id="IPR000340">
    <property type="entry name" value="Dual-sp_phosphatase_cat-dom"/>
</dbReference>
<dbReference type="OMA" id="ASECITN"/>